<protein>
    <submittedName>
        <fullName evidence="3">Surface antigen</fullName>
    </submittedName>
</protein>
<gene>
    <name evidence="3" type="ORF">FHS92_002148</name>
</gene>
<name>A0A841J0F3_9SPHN</name>
<sequence>MTLLRILGLSLVPTLLFGAQPVLAAEALQCVPYARTVSGINLMGDALTWWDKAAGRYDRGNRPRKGAVIAFAPVGPMTLGHVAVVSKVVDDREILIRHANWSIPGAIEEDVRAIDVSDTNDWSAVRVWHSPSGRMGVRINPVFGFIYSPDRTLRRFDPDRDANGARYAILNRVEPRSDHQPAMIRLAYRPLAPTTDVTMPTKRTQPERTLADIIADVKKSAKIS</sequence>
<comment type="caution">
    <text evidence="3">The sequence shown here is derived from an EMBL/GenBank/DDBJ whole genome shotgun (WGS) entry which is preliminary data.</text>
</comment>
<dbReference type="AlphaFoldDB" id="A0A841J0F3"/>
<keyword evidence="1" id="KW-0732">Signal</keyword>
<evidence type="ECO:0000313" key="3">
    <source>
        <dbReference type="EMBL" id="MBB6124403.1"/>
    </source>
</evidence>
<dbReference type="RefSeq" id="WP_184080465.1">
    <property type="nucleotide sequence ID" value="NZ_JACIJP010000003.1"/>
</dbReference>
<proteinExistence type="predicted"/>
<organism evidence="3 4">
    <name type="scientific">Sphingobium subterraneum</name>
    <dbReference type="NCBI Taxonomy" id="627688"/>
    <lineage>
        <taxon>Bacteria</taxon>
        <taxon>Pseudomonadati</taxon>
        <taxon>Pseudomonadota</taxon>
        <taxon>Alphaproteobacteria</taxon>
        <taxon>Sphingomonadales</taxon>
        <taxon>Sphingomonadaceae</taxon>
        <taxon>Sphingobium</taxon>
    </lineage>
</organism>
<feature type="domain" description="Peptidase C51" evidence="2">
    <location>
        <begin position="5"/>
        <end position="126"/>
    </location>
</feature>
<accession>A0A841J0F3</accession>
<dbReference type="PROSITE" id="PS50911">
    <property type="entry name" value="CHAP"/>
    <property type="match status" value="1"/>
</dbReference>
<evidence type="ECO:0000259" key="2">
    <source>
        <dbReference type="PROSITE" id="PS50911"/>
    </source>
</evidence>
<dbReference type="Pfam" id="PF05257">
    <property type="entry name" value="CHAP"/>
    <property type="match status" value="1"/>
</dbReference>
<keyword evidence="4" id="KW-1185">Reference proteome</keyword>
<dbReference type="EMBL" id="JACIJP010000003">
    <property type="protein sequence ID" value="MBB6124403.1"/>
    <property type="molecule type" value="Genomic_DNA"/>
</dbReference>
<dbReference type="InterPro" id="IPR007921">
    <property type="entry name" value="CHAP_dom"/>
</dbReference>
<dbReference type="SUPFAM" id="SSF54001">
    <property type="entry name" value="Cysteine proteinases"/>
    <property type="match status" value="1"/>
</dbReference>
<evidence type="ECO:0000313" key="4">
    <source>
        <dbReference type="Proteomes" id="UP000552700"/>
    </source>
</evidence>
<feature type="signal peptide" evidence="1">
    <location>
        <begin position="1"/>
        <end position="24"/>
    </location>
</feature>
<evidence type="ECO:0000256" key="1">
    <source>
        <dbReference type="SAM" id="SignalP"/>
    </source>
</evidence>
<dbReference type="Gene3D" id="3.90.1720.10">
    <property type="entry name" value="endopeptidase domain like (from Nostoc punctiforme)"/>
    <property type="match status" value="1"/>
</dbReference>
<feature type="chain" id="PRO_5032759209" evidence="1">
    <location>
        <begin position="25"/>
        <end position="224"/>
    </location>
</feature>
<reference evidence="3 4" key="1">
    <citation type="submission" date="2020-08" db="EMBL/GenBank/DDBJ databases">
        <title>Genomic Encyclopedia of Type Strains, Phase IV (KMG-IV): sequencing the most valuable type-strain genomes for metagenomic binning, comparative biology and taxonomic classification.</title>
        <authorList>
            <person name="Goeker M."/>
        </authorList>
    </citation>
    <scope>NUCLEOTIDE SEQUENCE [LARGE SCALE GENOMIC DNA]</scope>
    <source>
        <strain evidence="3 4">DSM 102255</strain>
    </source>
</reference>
<dbReference type="InterPro" id="IPR038765">
    <property type="entry name" value="Papain-like_cys_pep_sf"/>
</dbReference>
<dbReference type="Proteomes" id="UP000552700">
    <property type="component" value="Unassembled WGS sequence"/>
</dbReference>